<dbReference type="Pfam" id="PF12937">
    <property type="entry name" value="F-box-like"/>
    <property type="match status" value="1"/>
</dbReference>
<evidence type="ECO:0000313" key="3">
    <source>
        <dbReference type="Proteomes" id="UP000320762"/>
    </source>
</evidence>
<accession>A0A550CGX9</accession>
<gene>
    <name evidence="2" type="ORF">BD626DRAFT_382960</name>
</gene>
<feature type="non-terminal residue" evidence="2">
    <location>
        <position position="1"/>
    </location>
</feature>
<dbReference type="STRING" id="97359.A0A550CGX9"/>
<keyword evidence="3" id="KW-1185">Reference proteome</keyword>
<dbReference type="InterPro" id="IPR001810">
    <property type="entry name" value="F-box_dom"/>
</dbReference>
<dbReference type="AlphaFoldDB" id="A0A550CGX9"/>
<organism evidence="2 3">
    <name type="scientific">Schizophyllum amplum</name>
    <dbReference type="NCBI Taxonomy" id="97359"/>
    <lineage>
        <taxon>Eukaryota</taxon>
        <taxon>Fungi</taxon>
        <taxon>Dikarya</taxon>
        <taxon>Basidiomycota</taxon>
        <taxon>Agaricomycotina</taxon>
        <taxon>Agaricomycetes</taxon>
        <taxon>Agaricomycetidae</taxon>
        <taxon>Agaricales</taxon>
        <taxon>Schizophyllaceae</taxon>
        <taxon>Schizophyllum</taxon>
    </lineage>
</organism>
<proteinExistence type="predicted"/>
<feature type="non-terminal residue" evidence="2">
    <location>
        <position position="445"/>
    </location>
</feature>
<feature type="domain" description="F-box" evidence="1">
    <location>
        <begin position="63"/>
        <end position="123"/>
    </location>
</feature>
<dbReference type="InterPro" id="IPR032675">
    <property type="entry name" value="LRR_dom_sf"/>
</dbReference>
<name>A0A550CGX9_9AGAR</name>
<comment type="caution">
    <text evidence="2">The sequence shown here is derived from an EMBL/GenBank/DDBJ whole genome shotgun (WGS) entry which is preliminary data.</text>
</comment>
<dbReference type="Gene3D" id="3.80.10.10">
    <property type="entry name" value="Ribonuclease Inhibitor"/>
    <property type="match status" value="1"/>
</dbReference>
<dbReference type="EMBL" id="VDMD01000008">
    <property type="protein sequence ID" value="TRM64061.1"/>
    <property type="molecule type" value="Genomic_DNA"/>
</dbReference>
<evidence type="ECO:0000259" key="1">
    <source>
        <dbReference type="Pfam" id="PF12937"/>
    </source>
</evidence>
<dbReference type="OrthoDB" id="3365698at2759"/>
<reference evidence="2 3" key="1">
    <citation type="journal article" date="2019" name="New Phytol.">
        <title>Comparative genomics reveals unique wood-decay strategies and fruiting body development in the Schizophyllaceae.</title>
        <authorList>
            <person name="Almasi E."/>
            <person name="Sahu N."/>
            <person name="Krizsan K."/>
            <person name="Balint B."/>
            <person name="Kovacs G.M."/>
            <person name="Kiss B."/>
            <person name="Cseklye J."/>
            <person name="Drula E."/>
            <person name="Henrissat B."/>
            <person name="Nagy I."/>
            <person name="Chovatia M."/>
            <person name="Adam C."/>
            <person name="LaButti K."/>
            <person name="Lipzen A."/>
            <person name="Riley R."/>
            <person name="Grigoriev I.V."/>
            <person name="Nagy L.G."/>
        </authorList>
    </citation>
    <scope>NUCLEOTIDE SEQUENCE [LARGE SCALE GENOMIC DNA]</scope>
    <source>
        <strain evidence="2 3">NL-1724</strain>
    </source>
</reference>
<dbReference type="SUPFAM" id="SSF52047">
    <property type="entry name" value="RNI-like"/>
    <property type="match status" value="1"/>
</dbReference>
<evidence type="ECO:0000313" key="2">
    <source>
        <dbReference type="EMBL" id="TRM64061.1"/>
    </source>
</evidence>
<dbReference type="Proteomes" id="UP000320762">
    <property type="component" value="Unassembled WGS sequence"/>
</dbReference>
<protein>
    <recommendedName>
        <fullName evidence="1">F-box domain-containing protein</fullName>
    </recommendedName>
</protein>
<sequence>VVNLDLLRSSFYPSCHEANIISVAAQDLDHWIDVFNAEIISLQARRDAMQRDRELHRAILAPIRRLPVEILSRIILLSAETGDFEDACAGTLTTSHRLPALGVCHTWRSIALNTPQLWANIFIDATENASPTFTPLIQEELMRTAQAPLHVLMNFGGEDPMPSASMALEQNWNEDLWDILCAQSNRWSSVWLCRIPYMVYDDLAERPMPLLRTLKLDFHSPLYGEACQLPLAVFSGASNLREVHAAYAETPITLVLPSAWAVLTNIDISADSERCPELTPCLPAILARCDTLRVCRLTTRYFGTLAEPPVTPLPALEELDLKDGAISVCRLISTPTLRIAKLRWGVGRNGPCDMQAFTAMVQRSSAWRTLYSITLSSLDVAPCTVIDCLRYLPHLTDLCIENNWHRTSTSRHPPLVSTTLVQALTRNDAKPDTIGLLPRLIHLEL</sequence>